<sequence>MQQIDEDEFNGSYNHERSAVLIVNTHSRRGQQFFLSAKDELTKQGISIVASYPVRYPERLPEVVQDAIKHKHKLIVVGGGGTGQ</sequence>
<dbReference type="AlphaFoldDB" id="A0A9X4H211"/>
<keyword evidence="3" id="KW-1185">Reference proteome</keyword>
<dbReference type="RefSeq" id="WP_277443265.1">
    <property type="nucleotide sequence ID" value="NZ_JAKOAV010000008.1"/>
</dbReference>
<comment type="caution">
    <text evidence="2">The sequence shown here is derived from an EMBL/GenBank/DDBJ whole genome shotgun (WGS) entry which is preliminary data.</text>
</comment>
<evidence type="ECO:0000313" key="3">
    <source>
        <dbReference type="Proteomes" id="UP001154312"/>
    </source>
</evidence>
<protein>
    <recommendedName>
        <fullName evidence="1">DAGKc domain-containing protein</fullName>
    </recommendedName>
</protein>
<evidence type="ECO:0000313" key="2">
    <source>
        <dbReference type="EMBL" id="MDF9407996.1"/>
    </source>
</evidence>
<gene>
    <name evidence="2" type="ORF">L7E55_06420</name>
</gene>
<organism evidence="2 3">
    <name type="scientific">Pelotomaculum isophthalicicum JI</name>
    <dbReference type="NCBI Taxonomy" id="947010"/>
    <lineage>
        <taxon>Bacteria</taxon>
        <taxon>Bacillati</taxon>
        <taxon>Bacillota</taxon>
        <taxon>Clostridia</taxon>
        <taxon>Eubacteriales</taxon>
        <taxon>Desulfotomaculaceae</taxon>
        <taxon>Pelotomaculum</taxon>
    </lineage>
</organism>
<dbReference type="GO" id="GO:0016301">
    <property type="term" value="F:kinase activity"/>
    <property type="evidence" value="ECO:0007669"/>
    <property type="project" value="InterPro"/>
</dbReference>
<dbReference type="InterPro" id="IPR016064">
    <property type="entry name" value="NAD/diacylglycerol_kinase_sf"/>
</dbReference>
<feature type="domain" description="DAGKc" evidence="1">
    <location>
        <begin position="14"/>
        <end position="84"/>
    </location>
</feature>
<dbReference type="SUPFAM" id="SSF111331">
    <property type="entry name" value="NAD kinase/diacylglycerol kinase-like"/>
    <property type="match status" value="1"/>
</dbReference>
<dbReference type="InterPro" id="IPR001206">
    <property type="entry name" value="Diacylglycerol_kinase_cat_dom"/>
</dbReference>
<proteinExistence type="predicted"/>
<dbReference type="EMBL" id="JAKOAV010000008">
    <property type="protein sequence ID" value="MDF9407996.1"/>
    <property type="molecule type" value="Genomic_DNA"/>
</dbReference>
<accession>A0A9X4H211</accession>
<dbReference type="InterPro" id="IPR017438">
    <property type="entry name" value="ATP-NAD_kinase_N"/>
</dbReference>
<dbReference type="PROSITE" id="PS50146">
    <property type="entry name" value="DAGK"/>
    <property type="match status" value="1"/>
</dbReference>
<dbReference type="Proteomes" id="UP001154312">
    <property type="component" value="Unassembled WGS sequence"/>
</dbReference>
<evidence type="ECO:0000259" key="1">
    <source>
        <dbReference type="PROSITE" id="PS50146"/>
    </source>
</evidence>
<name>A0A9X4H211_9FIRM</name>
<dbReference type="Gene3D" id="3.40.50.10330">
    <property type="entry name" value="Probable inorganic polyphosphate/atp-NAD kinase, domain 1"/>
    <property type="match status" value="1"/>
</dbReference>
<reference evidence="2" key="1">
    <citation type="submission" date="2022-02" db="EMBL/GenBank/DDBJ databases">
        <authorList>
            <person name="Leng L."/>
        </authorList>
    </citation>
    <scope>NUCLEOTIDE SEQUENCE</scope>
    <source>
        <strain evidence="2">JI</strain>
    </source>
</reference>